<name>A0A3A8EPN1_9GAMM</name>
<organism evidence="1 2">
    <name type="scientific">Acinetobacter tianfuensis</name>
    <dbReference type="NCBI Taxonomy" id="2419603"/>
    <lineage>
        <taxon>Bacteria</taxon>
        <taxon>Pseudomonadati</taxon>
        <taxon>Pseudomonadota</taxon>
        <taxon>Gammaproteobacteria</taxon>
        <taxon>Moraxellales</taxon>
        <taxon>Moraxellaceae</taxon>
        <taxon>Acinetobacter</taxon>
    </lineage>
</organism>
<evidence type="ECO:0000313" key="1">
    <source>
        <dbReference type="EMBL" id="RKG30821.1"/>
    </source>
</evidence>
<protein>
    <submittedName>
        <fullName evidence="1">Uncharacterized protein</fullName>
    </submittedName>
</protein>
<dbReference type="AlphaFoldDB" id="A0A3A8EPN1"/>
<dbReference type="EMBL" id="RAXV01000020">
    <property type="protein sequence ID" value="RKG30821.1"/>
    <property type="molecule type" value="Genomic_DNA"/>
</dbReference>
<proteinExistence type="predicted"/>
<evidence type="ECO:0000313" key="2">
    <source>
        <dbReference type="Proteomes" id="UP000282388"/>
    </source>
</evidence>
<comment type="caution">
    <text evidence="1">The sequence shown here is derived from an EMBL/GenBank/DDBJ whole genome shotgun (WGS) entry which is preliminary data.</text>
</comment>
<dbReference type="Proteomes" id="UP000282388">
    <property type="component" value="Unassembled WGS sequence"/>
</dbReference>
<keyword evidence="2" id="KW-1185">Reference proteome</keyword>
<reference evidence="1 2" key="1">
    <citation type="submission" date="2018-09" db="EMBL/GenBank/DDBJ databases">
        <title>The draft genome of Acinetobacter spp. strains.</title>
        <authorList>
            <person name="Qin J."/>
            <person name="Feng Y."/>
            <person name="Zong Z."/>
        </authorList>
    </citation>
    <scope>NUCLEOTIDE SEQUENCE [LARGE SCALE GENOMIC DNA]</scope>
    <source>
        <strain evidence="1 2">WCHAc060012</strain>
    </source>
</reference>
<accession>A0A3A8EPN1</accession>
<sequence length="66" mass="7422">MQASSFFILKFFIFGCSSLHLYSPDFSFKLKVAQHGSSIKSSFVSCRHQAWLKNKKAPEGAFLFAA</sequence>
<gene>
    <name evidence="1" type="ORF">D7V32_10145</name>
</gene>